<dbReference type="EMBL" id="BKCJ011827567">
    <property type="protein sequence ID" value="GFD56273.1"/>
    <property type="molecule type" value="Genomic_DNA"/>
</dbReference>
<feature type="non-terminal residue" evidence="1">
    <location>
        <position position="92"/>
    </location>
</feature>
<proteinExistence type="predicted"/>
<comment type="caution">
    <text evidence="1">The sequence shown here is derived from an EMBL/GenBank/DDBJ whole genome shotgun (WGS) entry which is preliminary data.</text>
</comment>
<sequence length="92" mass="10066">VDALVDETGYQSGAASDYRKELALDTAKLMAFLQATQPDVVKQLHLEVPVEQQKFLERLQGEITKRGVVDVVRQGIKHGPAAVALYYAIPSA</sequence>
<protein>
    <submittedName>
        <fullName evidence="1">Uncharacterized protein</fullName>
    </submittedName>
</protein>
<gene>
    <name evidence="1" type="ORF">Tci_928242</name>
</gene>
<feature type="non-terminal residue" evidence="1">
    <location>
        <position position="1"/>
    </location>
</feature>
<name>A0A699XAT6_TANCI</name>
<dbReference type="AlphaFoldDB" id="A0A699XAT6"/>
<evidence type="ECO:0000313" key="1">
    <source>
        <dbReference type="EMBL" id="GFD56273.1"/>
    </source>
</evidence>
<accession>A0A699XAT6</accession>
<reference evidence="1" key="1">
    <citation type="journal article" date="2019" name="Sci. Rep.">
        <title>Draft genome of Tanacetum cinerariifolium, the natural source of mosquito coil.</title>
        <authorList>
            <person name="Yamashiro T."/>
            <person name="Shiraishi A."/>
            <person name="Satake H."/>
            <person name="Nakayama K."/>
        </authorList>
    </citation>
    <scope>NUCLEOTIDE SEQUENCE</scope>
</reference>
<organism evidence="1">
    <name type="scientific">Tanacetum cinerariifolium</name>
    <name type="common">Dalmatian daisy</name>
    <name type="synonym">Chrysanthemum cinerariifolium</name>
    <dbReference type="NCBI Taxonomy" id="118510"/>
    <lineage>
        <taxon>Eukaryota</taxon>
        <taxon>Viridiplantae</taxon>
        <taxon>Streptophyta</taxon>
        <taxon>Embryophyta</taxon>
        <taxon>Tracheophyta</taxon>
        <taxon>Spermatophyta</taxon>
        <taxon>Magnoliopsida</taxon>
        <taxon>eudicotyledons</taxon>
        <taxon>Gunneridae</taxon>
        <taxon>Pentapetalae</taxon>
        <taxon>asterids</taxon>
        <taxon>campanulids</taxon>
        <taxon>Asterales</taxon>
        <taxon>Asteraceae</taxon>
        <taxon>Asteroideae</taxon>
        <taxon>Anthemideae</taxon>
        <taxon>Anthemidinae</taxon>
        <taxon>Tanacetum</taxon>
    </lineage>
</organism>